<dbReference type="PROSITE" id="PS51257">
    <property type="entry name" value="PROKAR_LIPOPROTEIN"/>
    <property type="match status" value="1"/>
</dbReference>
<proteinExistence type="predicted"/>
<reference evidence="2" key="1">
    <citation type="submission" date="2020-04" db="EMBL/GenBank/DDBJ databases">
        <title>Deep metagenomics examines the oral microbiome during advanced dental caries in children, revealing novel taxa and co-occurrences with host molecules.</title>
        <authorList>
            <person name="Baker J.L."/>
            <person name="Morton J.T."/>
            <person name="Dinis M."/>
            <person name="Alvarez R."/>
            <person name="Tran N.C."/>
            <person name="Knight R."/>
            <person name="Edlund A."/>
        </authorList>
    </citation>
    <scope>NUCLEOTIDE SEQUENCE</scope>
    <source>
        <strain evidence="2">JCVI_34_bin.1</strain>
    </source>
</reference>
<accession>A0A929RVT7</accession>
<dbReference type="AlphaFoldDB" id="A0A929RVT7"/>
<comment type="caution">
    <text evidence="2">The sequence shown here is derived from an EMBL/GenBank/DDBJ whole genome shotgun (WGS) entry which is preliminary data.</text>
</comment>
<organism evidence="2 3">
    <name type="scientific">Alloprevotella tannerae</name>
    <dbReference type="NCBI Taxonomy" id="76122"/>
    <lineage>
        <taxon>Bacteria</taxon>
        <taxon>Pseudomonadati</taxon>
        <taxon>Bacteroidota</taxon>
        <taxon>Bacteroidia</taxon>
        <taxon>Bacteroidales</taxon>
        <taxon>Prevotellaceae</taxon>
        <taxon>Alloprevotella</taxon>
    </lineage>
</organism>
<keyword evidence="1" id="KW-0732">Signal</keyword>
<evidence type="ECO:0000313" key="2">
    <source>
        <dbReference type="EMBL" id="MBF0969621.1"/>
    </source>
</evidence>
<gene>
    <name evidence="2" type="ORF">HXK21_01060</name>
</gene>
<dbReference type="Proteomes" id="UP000704068">
    <property type="component" value="Unassembled WGS sequence"/>
</dbReference>
<evidence type="ECO:0000313" key="3">
    <source>
        <dbReference type="Proteomes" id="UP000704068"/>
    </source>
</evidence>
<evidence type="ECO:0008006" key="4">
    <source>
        <dbReference type="Google" id="ProtNLM"/>
    </source>
</evidence>
<protein>
    <recommendedName>
        <fullName evidence="4">Lipoprotein</fullName>
    </recommendedName>
</protein>
<sequence length="205" mass="22749">MKSILKICLLSGLILSMGSCKFAARLGSKAAEKATEAATSGGSEQKLTDAEYLQKAEDALREMPKFKGKSIMIFQEAFFYNDGRIKTCIQDPNNPDNIDQYEYTDGSWGEPQPVQISGDGEMKDNLIPLDNFKFVTVAKIANTWMEKAKSVPDYDETKNPLTMVGIKLNTISGKPYIAVSTIETMRAKYDIEFNLDGSLASFKKQ</sequence>
<feature type="chain" id="PRO_5037910098" description="Lipoprotein" evidence="1">
    <location>
        <begin position="24"/>
        <end position="205"/>
    </location>
</feature>
<dbReference type="EMBL" id="JABZGR010000002">
    <property type="protein sequence ID" value="MBF0969621.1"/>
    <property type="molecule type" value="Genomic_DNA"/>
</dbReference>
<dbReference type="RefSeq" id="WP_298949382.1">
    <property type="nucleotide sequence ID" value="NZ_CAUUHZ010000004.1"/>
</dbReference>
<evidence type="ECO:0000256" key="1">
    <source>
        <dbReference type="SAM" id="SignalP"/>
    </source>
</evidence>
<name>A0A929RVT7_9BACT</name>
<feature type="signal peptide" evidence="1">
    <location>
        <begin position="1"/>
        <end position="23"/>
    </location>
</feature>